<dbReference type="GO" id="GO:0005886">
    <property type="term" value="C:plasma membrane"/>
    <property type="evidence" value="ECO:0007669"/>
    <property type="project" value="UniProtKB-SubCell"/>
</dbReference>
<dbReference type="GO" id="GO:0046872">
    <property type="term" value="F:metal ion binding"/>
    <property type="evidence" value="ECO:0007669"/>
    <property type="project" value="UniProtKB-KW"/>
</dbReference>
<dbReference type="KEGG" id="din:Selin_1655"/>
<dbReference type="STRING" id="653733.Selin_1655"/>
<dbReference type="SUPFAM" id="SSF161093">
    <property type="entry name" value="MgtE membrane domain-like"/>
    <property type="match status" value="1"/>
</dbReference>
<dbReference type="AlphaFoldDB" id="E6W0G7"/>
<reference evidence="11 12" key="1">
    <citation type="submission" date="2010-12" db="EMBL/GenBank/DDBJ databases">
        <title>Complete sequence of Desulfurispirillum indicum S5.</title>
        <authorList>
            <consortium name="US DOE Joint Genome Institute"/>
            <person name="Lucas S."/>
            <person name="Copeland A."/>
            <person name="Lapidus A."/>
            <person name="Cheng J.-F."/>
            <person name="Goodwin L."/>
            <person name="Pitluck S."/>
            <person name="Chertkov O."/>
            <person name="Held B."/>
            <person name="Detter J.C."/>
            <person name="Han C."/>
            <person name="Tapia R."/>
            <person name="Land M."/>
            <person name="Hauser L."/>
            <person name="Kyrpides N."/>
            <person name="Ivanova N."/>
            <person name="Mikhailova N."/>
            <person name="Haggblom M."/>
            <person name="Rauschenbach I."/>
            <person name="Bini E."/>
            <person name="Woyke T."/>
        </authorList>
    </citation>
    <scope>NUCLEOTIDE SEQUENCE [LARGE SCALE GENOMIC DNA]</scope>
    <source>
        <strain evidence="12">ATCC BAA-1389 / DSM 22839 / S5</strain>
    </source>
</reference>
<keyword evidence="8" id="KW-0129">CBS domain</keyword>
<dbReference type="RefSeq" id="WP_013506265.1">
    <property type="nucleotide sequence ID" value="NC_014836.1"/>
</dbReference>
<dbReference type="CDD" id="cd04606">
    <property type="entry name" value="CBS_pair_Mg_transporter"/>
    <property type="match status" value="1"/>
</dbReference>
<feature type="domain" description="CBS" evidence="10">
    <location>
        <begin position="201"/>
        <end position="258"/>
    </location>
</feature>
<dbReference type="InterPro" id="IPR006668">
    <property type="entry name" value="Mg_transptr_MgtE_intracell_dom"/>
</dbReference>
<keyword evidence="12" id="KW-1185">Reference proteome</keyword>
<dbReference type="PANTHER" id="PTHR43773:SF1">
    <property type="entry name" value="MAGNESIUM TRANSPORTER MGTE"/>
    <property type="match status" value="1"/>
</dbReference>
<evidence type="ECO:0000259" key="10">
    <source>
        <dbReference type="PROSITE" id="PS51371"/>
    </source>
</evidence>
<dbReference type="NCBIfam" id="TIGR00400">
    <property type="entry name" value="mgtE"/>
    <property type="match status" value="1"/>
</dbReference>
<evidence type="ECO:0000256" key="7">
    <source>
        <dbReference type="ARBA" id="ARBA00023136"/>
    </source>
</evidence>
<dbReference type="eggNOG" id="COG2239">
    <property type="taxonomic scope" value="Bacteria"/>
</dbReference>
<dbReference type="Proteomes" id="UP000002572">
    <property type="component" value="Chromosome"/>
</dbReference>
<keyword evidence="9" id="KW-1003">Cell membrane</keyword>
<dbReference type="InParanoid" id="E6W0G7"/>
<dbReference type="Pfam" id="PF01769">
    <property type="entry name" value="MgtE"/>
    <property type="match status" value="1"/>
</dbReference>
<dbReference type="SUPFAM" id="SSF158791">
    <property type="entry name" value="MgtE N-terminal domain-like"/>
    <property type="match status" value="1"/>
</dbReference>
<feature type="transmembrane region" description="Helical" evidence="9">
    <location>
        <begin position="424"/>
        <end position="447"/>
    </location>
</feature>
<dbReference type="SMART" id="SM00924">
    <property type="entry name" value="MgtE_N"/>
    <property type="match status" value="1"/>
</dbReference>
<keyword evidence="7 9" id="KW-0472">Membrane</keyword>
<evidence type="ECO:0000256" key="4">
    <source>
        <dbReference type="ARBA" id="ARBA00022692"/>
    </source>
</evidence>
<comment type="function">
    <text evidence="9">Acts as a magnesium transporter.</text>
</comment>
<dbReference type="InterPro" id="IPR006669">
    <property type="entry name" value="MgtE_transporter"/>
</dbReference>
<dbReference type="SUPFAM" id="SSF54631">
    <property type="entry name" value="CBS-domain pair"/>
    <property type="match status" value="1"/>
</dbReference>
<evidence type="ECO:0000256" key="8">
    <source>
        <dbReference type="PROSITE-ProRule" id="PRU00703"/>
    </source>
</evidence>
<protein>
    <recommendedName>
        <fullName evidence="9">Magnesium transporter MgtE</fullName>
    </recommendedName>
</protein>
<gene>
    <name evidence="11" type="ordered locus">Selin_1655</name>
</gene>
<evidence type="ECO:0000256" key="2">
    <source>
        <dbReference type="ARBA" id="ARBA00009749"/>
    </source>
</evidence>
<dbReference type="InterPro" id="IPR046342">
    <property type="entry name" value="CBS_dom_sf"/>
</dbReference>
<dbReference type="InterPro" id="IPR036739">
    <property type="entry name" value="SLC41_membr_dom_sf"/>
</dbReference>
<evidence type="ECO:0000256" key="1">
    <source>
        <dbReference type="ARBA" id="ARBA00004141"/>
    </source>
</evidence>
<accession>E6W0G7</accession>
<evidence type="ECO:0000313" key="12">
    <source>
        <dbReference type="Proteomes" id="UP000002572"/>
    </source>
</evidence>
<feature type="transmembrane region" description="Helical" evidence="9">
    <location>
        <begin position="286"/>
        <end position="306"/>
    </location>
</feature>
<evidence type="ECO:0000256" key="5">
    <source>
        <dbReference type="ARBA" id="ARBA00022842"/>
    </source>
</evidence>
<dbReference type="SMART" id="SM00116">
    <property type="entry name" value="CBS"/>
    <property type="match status" value="1"/>
</dbReference>
<feature type="transmembrane region" description="Helical" evidence="9">
    <location>
        <begin position="386"/>
        <end position="412"/>
    </location>
</feature>
<dbReference type="Pfam" id="PF03448">
    <property type="entry name" value="MgtE_N"/>
    <property type="match status" value="1"/>
</dbReference>
<dbReference type="HOGENOM" id="CLU_037408_2_2_0"/>
<dbReference type="InterPro" id="IPR038076">
    <property type="entry name" value="MgtE_N_sf"/>
</dbReference>
<dbReference type="Gene3D" id="1.25.60.10">
    <property type="entry name" value="MgtE N-terminal domain-like"/>
    <property type="match status" value="1"/>
</dbReference>
<dbReference type="PROSITE" id="PS51371">
    <property type="entry name" value="CBS"/>
    <property type="match status" value="1"/>
</dbReference>
<dbReference type="InterPro" id="IPR000644">
    <property type="entry name" value="CBS_dom"/>
</dbReference>
<dbReference type="Gene3D" id="3.10.580.10">
    <property type="entry name" value="CBS-domain"/>
    <property type="match status" value="1"/>
</dbReference>
<keyword evidence="9" id="KW-0479">Metal-binding</keyword>
<proteinExistence type="inferred from homology"/>
<dbReference type="Pfam" id="PF00571">
    <property type="entry name" value="CBS"/>
    <property type="match status" value="2"/>
</dbReference>
<keyword evidence="5 9" id="KW-0460">Magnesium</keyword>
<evidence type="ECO:0000256" key="3">
    <source>
        <dbReference type="ARBA" id="ARBA00022448"/>
    </source>
</evidence>
<dbReference type="PANTHER" id="PTHR43773">
    <property type="entry name" value="MAGNESIUM TRANSPORTER MGTE"/>
    <property type="match status" value="1"/>
</dbReference>
<comment type="subcellular location">
    <subcellularLocation>
        <location evidence="9">Cell membrane</location>
        <topology evidence="9">Multi-pass membrane protein</topology>
    </subcellularLocation>
    <subcellularLocation>
        <location evidence="1">Membrane</location>
        <topology evidence="1">Multi-pass membrane protein</topology>
    </subcellularLocation>
</comment>
<dbReference type="OrthoDB" id="9790355at2"/>
<dbReference type="InterPro" id="IPR006667">
    <property type="entry name" value="SLC41_membr_dom"/>
</dbReference>
<evidence type="ECO:0000313" key="11">
    <source>
        <dbReference type="EMBL" id="ADU66385.1"/>
    </source>
</evidence>
<comment type="similarity">
    <text evidence="2 9">Belongs to the SLC41A transporter family.</text>
</comment>
<dbReference type="GO" id="GO:0015095">
    <property type="term" value="F:magnesium ion transmembrane transporter activity"/>
    <property type="evidence" value="ECO:0007669"/>
    <property type="project" value="UniProtKB-UniRule"/>
</dbReference>
<keyword evidence="3 9" id="KW-0813">Transport</keyword>
<name>E6W0G7_DESIS</name>
<comment type="subunit">
    <text evidence="9">Homodimer.</text>
</comment>
<evidence type="ECO:0000256" key="6">
    <source>
        <dbReference type="ARBA" id="ARBA00022989"/>
    </source>
</evidence>
<keyword evidence="4 9" id="KW-0812">Transmembrane</keyword>
<dbReference type="EMBL" id="CP002432">
    <property type="protein sequence ID" value="ADU66385.1"/>
    <property type="molecule type" value="Genomic_DNA"/>
</dbReference>
<keyword evidence="6 9" id="KW-1133">Transmembrane helix</keyword>
<sequence length="448" mass="49786">MEEQQENPSEFAQRFAGEDWSEASVELLESMHTADIAAVLSKVSPEECLRIFGLLSRKRWVELFAYLSIPRQTEILELLSVKDGRYILTHLFPDDRTALLEQLPAEKLANFLKLLSPDDVKQVLKQLGYPEESVGRLMNTHFVAVKAHWTIKHALEYIRVHSLQGETINTIFVIDRERRLKDAIELKHFLLGHLNDRVETIMPGNVISIEADQDREEAARVIKHYDIEVLPVIDHQGVLLGIMTVDDIMDVVEQEATEDFHKMGSVGVVDLSLRDATPALLYRKRVGWLVLLTFVNIFSGAGIAHFEATIEAVIVLVFFLPLIVASSGNAGAQSATLMVRALATGDIQRRDWLRMWGKELLVSLGLGVTMALAIVMIGVWRGGVDVGMVVALSMFLVVIVGSMVGMLLPFALSRFNFDPAAASAPLITSIADVTGILIYFSIATAFLL</sequence>
<organism evidence="11 12">
    <name type="scientific">Desulfurispirillum indicum (strain ATCC BAA-1389 / DSM 22839 / S5)</name>
    <dbReference type="NCBI Taxonomy" id="653733"/>
    <lineage>
        <taxon>Bacteria</taxon>
        <taxon>Pseudomonadati</taxon>
        <taxon>Chrysiogenota</taxon>
        <taxon>Chrysiogenia</taxon>
        <taxon>Chrysiogenales</taxon>
        <taxon>Chrysiogenaceae</taxon>
        <taxon>Desulfurispirillum</taxon>
    </lineage>
</organism>
<evidence type="ECO:0000256" key="9">
    <source>
        <dbReference type="RuleBase" id="RU362011"/>
    </source>
</evidence>
<feature type="transmembrane region" description="Helical" evidence="9">
    <location>
        <begin position="312"/>
        <end position="339"/>
    </location>
</feature>
<feature type="transmembrane region" description="Helical" evidence="9">
    <location>
        <begin position="360"/>
        <end position="380"/>
    </location>
</feature>
<dbReference type="Gene3D" id="1.10.357.20">
    <property type="entry name" value="SLC41 divalent cation transporters, integral membrane domain"/>
    <property type="match status" value="1"/>
</dbReference>